<accession>A0AAD7NC73</accession>
<keyword evidence="2" id="KW-1133">Transmembrane helix</keyword>
<name>A0AAD7NC73_9AGAR</name>
<organism evidence="3 4">
    <name type="scientific">Mycena metata</name>
    <dbReference type="NCBI Taxonomy" id="1033252"/>
    <lineage>
        <taxon>Eukaryota</taxon>
        <taxon>Fungi</taxon>
        <taxon>Dikarya</taxon>
        <taxon>Basidiomycota</taxon>
        <taxon>Agaricomycotina</taxon>
        <taxon>Agaricomycetes</taxon>
        <taxon>Agaricomycetidae</taxon>
        <taxon>Agaricales</taxon>
        <taxon>Marasmiineae</taxon>
        <taxon>Mycenaceae</taxon>
        <taxon>Mycena</taxon>
    </lineage>
</organism>
<evidence type="ECO:0000313" key="4">
    <source>
        <dbReference type="Proteomes" id="UP001215598"/>
    </source>
</evidence>
<feature type="transmembrane region" description="Helical" evidence="2">
    <location>
        <begin position="12"/>
        <end position="35"/>
    </location>
</feature>
<keyword evidence="2" id="KW-0472">Membrane</keyword>
<feature type="transmembrane region" description="Helical" evidence="2">
    <location>
        <begin position="119"/>
        <end position="143"/>
    </location>
</feature>
<feature type="transmembrane region" description="Helical" evidence="2">
    <location>
        <begin position="163"/>
        <end position="183"/>
    </location>
</feature>
<feature type="transmembrane region" description="Helical" evidence="2">
    <location>
        <begin position="86"/>
        <end position="107"/>
    </location>
</feature>
<feature type="compositionally biased region" description="Polar residues" evidence="1">
    <location>
        <begin position="264"/>
        <end position="275"/>
    </location>
</feature>
<evidence type="ECO:0000256" key="1">
    <source>
        <dbReference type="SAM" id="MobiDB-lite"/>
    </source>
</evidence>
<feature type="compositionally biased region" description="Polar residues" evidence="1">
    <location>
        <begin position="282"/>
        <end position="292"/>
    </location>
</feature>
<feature type="transmembrane region" description="Helical" evidence="2">
    <location>
        <begin position="234"/>
        <end position="256"/>
    </location>
</feature>
<feature type="transmembrane region" description="Helical" evidence="2">
    <location>
        <begin position="47"/>
        <end position="74"/>
    </location>
</feature>
<comment type="caution">
    <text evidence="3">The sequence shown here is derived from an EMBL/GenBank/DDBJ whole genome shotgun (WGS) entry which is preliminary data.</text>
</comment>
<keyword evidence="2" id="KW-0812">Transmembrane</keyword>
<feature type="region of interest" description="Disordered" evidence="1">
    <location>
        <begin position="264"/>
        <end position="292"/>
    </location>
</feature>
<evidence type="ECO:0000256" key="2">
    <source>
        <dbReference type="SAM" id="Phobius"/>
    </source>
</evidence>
<feature type="transmembrane region" description="Helical" evidence="2">
    <location>
        <begin position="203"/>
        <end position="228"/>
    </location>
</feature>
<dbReference type="Proteomes" id="UP001215598">
    <property type="component" value="Unassembled WGS sequence"/>
</dbReference>
<evidence type="ECO:0000313" key="3">
    <source>
        <dbReference type="EMBL" id="KAJ7754599.1"/>
    </source>
</evidence>
<sequence length="328" mass="36239">MPASGTKESYIGVFIGNILYGFYLSVFIESSLLLWRKQKGTRASSKYVIATSALMFILITMRCVIDTVRCIVAFDNEGISFGPPNTTLGVITNACWLMVTAVGDAFLIYRTFIVWKRNWLIIILPTLLFLANFACAIWILYSFITFDVTKPIFGPITMSINAFGYLTLFTNLLCSGLISFRILSVRRKVTGLVSGNSGRSDDLAARVVSIMVESAATYTLLLVVQLVTSSLNSYISYIATDCTPATIGIVFSYIIIRVSRGSSYGDSTISAPPTSRSRERANGTTYELSTRNQLSGTRTEVQVKLERTIHQHSDVDDQSVGKYVEESV</sequence>
<dbReference type="AlphaFoldDB" id="A0AAD7NC73"/>
<dbReference type="EMBL" id="JARKIB010000052">
    <property type="protein sequence ID" value="KAJ7754599.1"/>
    <property type="molecule type" value="Genomic_DNA"/>
</dbReference>
<gene>
    <name evidence="3" type="ORF">B0H16DRAFT_1832669</name>
</gene>
<reference evidence="3" key="1">
    <citation type="submission" date="2023-03" db="EMBL/GenBank/DDBJ databases">
        <title>Massive genome expansion in bonnet fungi (Mycena s.s.) driven by repeated elements and novel gene families across ecological guilds.</title>
        <authorList>
            <consortium name="Lawrence Berkeley National Laboratory"/>
            <person name="Harder C.B."/>
            <person name="Miyauchi S."/>
            <person name="Viragh M."/>
            <person name="Kuo A."/>
            <person name="Thoen E."/>
            <person name="Andreopoulos B."/>
            <person name="Lu D."/>
            <person name="Skrede I."/>
            <person name="Drula E."/>
            <person name="Henrissat B."/>
            <person name="Morin E."/>
            <person name="Kohler A."/>
            <person name="Barry K."/>
            <person name="LaButti K."/>
            <person name="Morin E."/>
            <person name="Salamov A."/>
            <person name="Lipzen A."/>
            <person name="Mereny Z."/>
            <person name="Hegedus B."/>
            <person name="Baldrian P."/>
            <person name="Stursova M."/>
            <person name="Weitz H."/>
            <person name="Taylor A."/>
            <person name="Grigoriev I.V."/>
            <person name="Nagy L.G."/>
            <person name="Martin F."/>
            <person name="Kauserud H."/>
        </authorList>
    </citation>
    <scope>NUCLEOTIDE SEQUENCE</scope>
    <source>
        <strain evidence="3">CBHHK182m</strain>
    </source>
</reference>
<keyword evidence="4" id="KW-1185">Reference proteome</keyword>
<proteinExistence type="predicted"/>
<protein>
    <submittedName>
        <fullName evidence="3">Uncharacterized protein</fullName>
    </submittedName>
</protein>